<feature type="region of interest" description="Disordered" evidence="4">
    <location>
        <begin position="539"/>
        <end position="582"/>
    </location>
</feature>
<dbReference type="Pfam" id="PF15914">
    <property type="entry name" value="FAM193_C"/>
    <property type="match status" value="1"/>
</dbReference>
<dbReference type="Proteomes" id="UP001153709">
    <property type="component" value="Chromosome 10"/>
</dbReference>
<accession>A0A9N9SP16</accession>
<keyword evidence="3" id="KW-0175">Coiled coil</keyword>
<feature type="region of interest" description="Disordered" evidence="4">
    <location>
        <begin position="887"/>
        <end position="985"/>
    </location>
</feature>
<evidence type="ECO:0000256" key="3">
    <source>
        <dbReference type="ARBA" id="ARBA00023054"/>
    </source>
</evidence>
<feature type="region of interest" description="Disordered" evidence="4">
    <location>
        <begin position="750"/>
        <end position="842"/>
    </location>
</feature>
<organism evidence="6 7">
    <name type="scientific">Diabrotica balteata</name>
    <name type="common">Banded cucumber beetle</name>
    <dbReference type="NCBI Taxonomy" id="107213"/>
    <lineage>
        <taxon>Eukaryota</taxon>
        <taxon>Metazoa</taxon>
        <taxon>Ecdysozoa</taxon>
        <taxon>Arthropoda</taxon>
        <taxon>Hexapoda</taxon>
        <taxon>Insecta</taxon>
        <taxon>Pterygota</taxon>
        <taxon>Neoptera</taxon>
        <taxon>Endopterygota</taxon>
        <taxon>Coleoptera</taxon>
        <taxon>Polyphaga</taxon>
        <taxon>Cucujiformia</taxon>
        <taxon>Chrysomeloidea</taxon>
        <taxon>Chrysomelidae</taxon>
        <taxon>Galerucinae</taxon>
        <taxon>Diabroticina</taxon>
        <taxon>Diabroticites</taxon>
        <taxon>Diabrotica</taxon>
    </lineage>
</organism>
<feature type="region of interest" description="Disordered" evidence="4">
    <location>
        <begin position="634"/>
        <end position="725"/>
    </location>
</feature>
<evidence type="ECO:0000256" key="1">
    <source>
        <dbReference type="ARBA" id="ARBA00009689"/>
    </source>
</evidence>
<dbReference type="PANTHER" id="PTHR15109:SF4">
    <property type="entry name" value="FAM193 C-TERMINAL DOMAIN-CONTAINING PROTEIN"/>
    <property type="match status" value="1"/>
</dbReference>
<feature type="compositionally biased region" description="Low complexity" evidence="4">
    <location>
        <begin position="699"/>
        <end position="723"/>
    </location>
</feature>
<dbReference type="InterPro" id="IPR031802">
    <property type="entry name" value="FAM193_C"/>
</dbReference>
<evidence type="ECO:0000259" key="5">
    <source>
        <dbReference type="Pfam" id="PF15914"/>
    </source>
</evidence>
<dbReference type="EMBL" id="OU898285">
    <property type="protein sequence ID" value="CAG9828675.1"/>
    <property type="molecule type" value="Genomic_DNA"/>
</dbReference>
<feature type="domain" description="FAM193 C-terminal" evidence="5">
    <location>
        <begin position="1244"/>
        <end position="1297"/>
    </location>
</feature>
<feature type="compositionally biased region" description="Basic and acidic residues" evidence="4">
    <location>
        <begin position="962"/>
        <end position="975"/>
    </location>
</feature>
<evidence type="ECO:0000313" key="6">
    <source>
        <dbReference type="EMBL" id="CAG9828675.1"/>
    </source>
</evidence>
<feature type="region of interest" description="Disordered" evidence="4">
    <location>
        <begin position="1039"/>
        <end position="1079"/>
    </location>
</feature>
<dbReference type="OrthoDB" id="10044608at2759"/>
<sequence length="1300" mass="147268">MSKFSSFIELLVKQTCRRASHEFELESKQQSAPQVVRAVHDDVGIYSLEFLKALHDNTRDSLYKLLRTKDPNDPNSVEVPVGLNWLNNKDFTAPERKVLLNFLYKVKDMVPSNSKNWIDLHHFMHYVYRNFASVSPDPTSEYLTPYFLDEMRGLIRSLIQEDKSQVYLRVLALLREYCIFAQWNYTKQEGGDHLITKLFYYYEAMLTAATHLREVFAEFEVIIYSNYSVCWVDFNTCVFIRYFLETDYVQQKIKHVLKTRASPGDPPAMFALLEDLQNLWISEQNRIKKINDDHSLVEGTVAYYIEEAMISNHKKVLTTNFWMERTEQEKSDLDLRRLDHHFFRLLGDPYFRPAGPILDRNGQCICEECLIAKYDVMIHAVEEQSESKLLRSTSRLTFCRRCRTLLELDSFHRHVTDHAAADEVRAIVKDNTVKVGRALVMCEEPPEVSQRIPISKEASDAMLLTDCDVHLSQPEHDPNDLTCTRLAFEEFLKQSKDSSKHEALSNKNARRDFIKIKKDIFTNTGKVVFDDSILNPNTFASNITPSASPTKKKTEPSPKPKEIPKTSRKTERTRITSIKPPPKPSAYIPYDHLCKHVNEAAVCQGHSGMCDHQKEAKKCDCTYCEVFGTALSSHTHKNSELRDRLRNRLHQRREKRTKDTGKNPPIEANSAKIKTVISKVEERVPLPSSPTNIPPPAPTIRTTDSSGSSSASGSSASSPTSGSDDIHGLVSYIEGNLALTKMELAQKKAAKKARQRQKKEEERIKAEEEQKRREEENKIKEAEKKRELARRQAEKEKSKAEAEAAAAQALKELKKKSKKERQAEKKRLLQQQKLEEEERKKIVEETIPAMVTIKRVSENGSKSPTVTITLQGSTPEEEKLLYTLVNGDINVNKADVTPEPNKGSKKKKKQSQPILKPKPPDEIPQVVTKELKVTVALGMNKQQNNEPASTEHGKLPNTKQLVESKKGTKLNDKKQSGSQDDMPIPMFRLPPGITITKIDGPVSIKNFQAANVEEQKGSSLNATKSGVIVVDTEKLIHKKQNNEVTNGKPVSKSSKKKKKKNNAANKKTQDAKPTNAPTEVKKMVTLKNPIFHPFQQQNSEPSLDKNTESCAPAAIFTNENGMVTIRSSRLQQSLSNGGSAGSVPLTTISNFAPEMQKSTIPSTVFTNSQMQDTKSDTMCPFYAQEILSGLPGIEITKVDKKTVKPEPEEYKSCQTAQVSIIPASTNGGEAFNFDNLDKDDWLFDSVFSPRDVLEDNMDPEELELEAFKRFCSQSIPPKRKEKVAHLNVADIVVKKKTNFY</sequence>
<feature type="compositionally biased region" description="Basic and acidic residues" evidence="4">
    <location>
        <begin position="758"/>
        <end position="802"/>
    </location>
</feature>
<reference evidence="6" key="1">
    <citation type="submission" date="2022-01" db="EMBL/GenBank/DDBJ databases">
        <authorList>
            <person name="King R."/>
        </authorList>
    </citation>
    <scope>NUCLEOTIDE SEQUENCE</scope>
</reference>
<feature type="compositionally biased region" description="Basic and acidic residues" evidence="4">
    <location>
        <begin position="820"/>
        <end position="842"/>
    </location>
</feature>
<evidence type="ECO:0000313" key="7">
    <source>
        <dbReference type="Proteomes" id="UP001153709"/>
    </source>
</evidence>
<dbReference type="InterPro" id="IPR029717">
    <property type="entry name" value="FAM193"/>
</dbReference>
<dbReference type="PANTHER" id="PTHR15109">
    <property type="entry name" value="AGAP004327-PA"/>
    <property type="match status" value="1"/>
</dbReference>
<gene>
    <name evidence="6" type="ORF">DIABBA_LOCUS2577</name>
</gene>
<comment type="similarity">
    <text evidence="1">Belongs to the FAM193 family.</text>
</comment>
<evidence type="ECO:0000256" key="2">
    <source>
        <dbReference type="ARBA" id="ARBA00022553"/>
    </source>
</evidence>
<keyword evidence="7" id="KW-1185">Reference proteome</keyword>
<feature type="compositionally biased region" description="Basic and acidic residues" evidence="4">
    <location>
        <begin position="552"/>
        <end position="574"/>
    </location>
</feature>
<evidence type="ECO:0000256" key="4">
    <source>
        <dbReference type="SAM" id="MobiDB-lite"/>
    </source>
</evidence>
<dbReference type="GO" id="GO:0005634">
    <property type="term" value="C:nucleus"/>
    <property type="evidence" value="ECO:0007669"/>
    <property type="project" value="TreeGrafter"/>
</dbReference>
<dbReference type="GO" id="GO:0005737">
    <property type="term" value="C:cytoplasm"/>
    <property type="evidence" value="ECO:0007669"/>
    <property type="project" value="TreeGrafter"/>
</dbReference>
<name>A0A9N9SP16_DIABA</name>
<keyword evidence="2" id="KW-0597">Phosphoprotein</keyword>
<feature type="compositionally biased region" description="Basic and acidic residues" evidence="4">
    <location>
        <begin position="637"/>
        <end position="646"/>
    </location>
</feature>
<protein>
    <recommendedName>
        <fullName evidence="5">FAM193 C-terminal domain-containing protein</fullName>
    </recommendedName>
</protein>
<proteinExistence type="inferred from homology"/>